<proteinExistence type="inferred from homology"/>
<evidence type="ECO:0000256" key="4">
    <source>
        <dbReference type="ARBA" id="ARBA00023163"/>
    </source>
</evidence>
<evidence type="ECO:0000313" key="8">
    <source>
        <dbReference type="Proteomes" id="UP000886844"/>
    </source>
</evidence>
<evidence type="ECO:0000256" key="3">
    <source>
        <dbReference type="ARBA" id="ARBA00023082"/>
    </source>
</evidence>
<reference evidence="7" key="1">
    <citation type="journal article" date="2021" name="PeerJ">
        <title>Extensive microbial diversity within the chicken gut microbiome revealed by metagenomics and culture.</title>
        <authorList>
            <person name="Gilroy R."/>
            <person name="Ravi A."/>
            <person name="Getino M."/>
            <person name="Pursley I."/>
            <person name="Horton D.L."/>
            <person name="Alikhan N.F."/>
            <person name="Baker D."/>
            <person name="Gharbi K."/>
            <person name="Hall N."/>
            <person name="Watson M."/>
            <person name="Adriaenssens E.M."/>
            <person name="Foster-Nyarko E."/>
            <person name="Jarju S."/>
            <person name="Secka A."/>
            <person name="Antonio M."/>
            <person name="Oren A."/>
            <person name="Chaudhuri R.R."/>
            <person name="La Ragione R."/>
            <person name="Hildebrand F."/>
            <person name="Pallen M.J."/>
        </authorList>
    </citation>
    <scope>NUCLEOTIDE SEQUENCE</scope>
    <source>
        <strain evidence="7">5134</strain>
    </source>
</reference>
<evidence type="ECO:0000313" key="7">
    <source>
        <dbReference type="EMBL" id="HIY68682.1"/>
    </source>
</evidence>
<dbReference type="InterPro" id="IPR039425">
    <property type="entry name" value="RNA_pol_sigma-70-like"/>
</dbReference>
<comment type="caution">
    <text evidence="7">The sequence shown here is derived from an EMBL/GenBank/DDBJ whole genome shotgun (WGS) entry which is preliminary data.</text>
</comment>
<evidence type="ECO:0000256" key="2">
    <source>
        <dbReference type="ARBA" id="ARBA00023015"/>
    </source>
</evidence>
<dbReference type="GO" id="GO:0003677">
    <property type="term" value="F:DNA binding"/>
    <property type="evidence" value="ECO:0007669"/>
    <property type="project" value="InterPro"/>
</dbReference>
<organism evidence="7 8">
    <name type="scientific">Candidatus Alistipes intestinigallinarum</name>
    <dbReference type="NCBI Taxonomy" id="2838440"/>
    <lineage>
        <taxon>Bacteria</taxon>
        <taxon>Pseudomonadati</taxon>
        <taxon>Bacteroidota</taxon>
        <taxon>Bacteroidia</taxon>
        <taxon>Bacteroidales</taxon>
        <taxon>Rikenellaceae</taxon>
        <taxon>Alistipes</taxon>
    </lineage>
</organism>
<evidence type="ECO:0000256" key="1">
    <source>
        <dbReference type="ARBA" id="ARBA00010641"/>
    </source>
</evidence>
<evidence type="ECO:0000259" key="5">
    <source>
        <dbReference type="Pfam" id="PF04542"/>
    </source>
</evidence>
<dbReference type="AlphaFoldDB" id="A0A9D1Z0N5"/>
<keyword evidence="3" id="KW-0731">Sigma factor</keyword>
<dbReference type="InterPro" id="IPR013325">
    <property type="entry name" value="RNA_pol_sigma_r2"/>
</dbReference>
<dbReference type="InterPro" id="IPR013249">
    <property type="entry name" value="RNA_pol_sigma70_r4_t2"/>
</dbReference>
<dbReference type="Pfam" id="PF08281">
    <property type="entry name" value="Sigma70_r4_2"/>
    <property type="match status" value="1"/>
</dbReference>
<accession>A0A9D1Z0N5</accession>
<feature type="domain" description="RNA polymerase sigma-70 region 2" evidence="5">
    <location>
        <begin position="16"/>
        <end position="82"/>
    </location>
</feature>
<feature type="domain" description="RNA polymerase sigma factor 70 region 4 type 2" evidence="6">
    <location>
        <begin position="115"/>
        <end position="166"/>
    </location>
</feature>
<dbReference type="SUPFAM" id="SSF88659">
    <property type="entry name" value="Sigma3 and sigma4 domains of RNA polymerase sigma factors"/>
    <property type="match status" value="1"/>
</dbReference>
<dbReference type="NCBIfam" id="TIGR02937">
    <property type="entry name" value="sigma70-ECF"/>
    <property type="match status" value="1"/>
</dbReference>
<keyword evidence="4" id="KW-0804">Transcription</keyword>
<dbReference type="Pfam" id="PF04542">
    <property type="entry name" value="Sigma70_r2"/>
    <property type="match status" value="1"/>
</dbReference>
<dbReference type="InterPro" id="IPR014284">
    <property type="entry name" value="RNA_pol_sigma-70_dom"/>
</dbReference>
<dbReference type="GO" id="GO:0006352">
    <property type="term" value="P:DNA-templated transcription initiation"/>
    <property type="evidence" value="ECO:0007669"/>
    <property type="project" value="InterPro"/>
</dbReference>
<name>A0A9D1Z0N5_9BACT</name>
<reference evidence="7" key="2">
    <citation type="submission" date="2021-04" db="EMBL/GenBank/DDBJ databases">
        <authorList>
            <person name="Gilroy R."/>
        </authorList>
    </citation>
    <scope>NUCLEOTIDE SEQUENCE</scope>
    <source>
        <strain evidence="7">5134</strain>
    </source>
</reference>
<keyword evidence="2" id="KW-0805">Transcription regulation</keyword>
<dbReference type="Gene3D" id="1.10.10.10">
    <property type="entry name" value="Winged helix-like DNA-binding domain superfamily/Winged helix DNA-binding domain"/>
    <property type="match status" value="1"/>
</dbReference>
<dbReference type="InterPro" id="IPR007627">
    <property type="entry name" value="RNA_pol_sigma70_r2"/>
</dbReference>
<dbReference type="InterPro" id="IPR036388">
    <property type="entry name" value="WH-like_DNA-bd_sf"/>
</dbReference>
<dbReference type="SUPFAM" id="SSF88946">
    <property type="entry name" value="Sigma2 domain of RNA polymerase sigma factors"/>
    <property type="match status" value="1"/>
</dbReference>
<gene>
    <name evidence="7" type="ORF">H9828_04630</name>
</gene>
<evidence type="ECO:0000259" key="6">
    <source>
        <dbReference type="Pfam" id="PF08281"/>
    </source>
</evidence>
<dbReference type="EMBL" id="DXDA01000037">
    <property type="protein sequence ID" value="HIY68682.1"/>
    <property type="molecule type" value="Genomic_DNA"/>
</dbReference>
<dbReference type="GO" id="GO:0016987">
    <property type="term" value="F:sigma factor activity"/>
    <property type="evidence" value="ECO:0007669"/>
    <property type="project" value="UniProtKB-KW"/>
</dbReference>
<dbReference type="Gene3D" id="1.10.1740.10">
    <property type="match status" value="1"/>
</dbReference>
<dbReference type="PANTHER" id="PTHR43133">
    <property type="entry name" value="RNA POLYMERASE ECF-TYPE SIGMA FACTO"/>
    <property type="match status" value="1"/>
</dbReference>
<comment type="similarity">
    <text evidence="1">Belongs to the sigma-70 factor family. ECF subfamily.</text>
</comment>
<dbReference type="PANTHER" id="PTHR43133:SF46">
    <property type="entry name" value="RNA POLYMERASE SIGMA-70 FACTOR ECF SUBFAMILY"/>
    <property type="match status" value="1"/>
</dbReference>
<protein>
    <submittedName>
        <fullName evidence="7">Sigma-70 family RNA polymerase sigma factor</fullName>
    </submittedName>
</protein>
<sequence length="190" mass="22177">MDYSKRNFSKDTLTLLFDRYFTRLTAFARTITRSDTLAEEAVLDVFLKLWQRQNLQRIDRLDTYLFVAVRNASVNKLRDAKRFRFEMLDGVDVPLSRYSAPRGDDLLVEDDMMKALETAVEKLPSRCKIIFRLMREERFGRTETAKILGISVKTVDNQLAIAVKKIAEELQIDLSDPRRSKIFLSFLLTI</sequence>
<dbReference type="Proteomes" id="UP000886844">
    <property type="component" value="Unassembled WGS sequence"/>
</dbReference>
<dbReference type="InterPro" id="IPR013324">
    <property type="entry name" value="RNA_pol_sigma_r3/r4-like"/>
</dbReference>